<comment type="similarity">
    <text evidence="1">Belongs to the sigma-70 factor family. ECF subfamily.</text>
</comment>
<evidence type="ECO:0000256" key="4">
    <source>
        <dbReference type="ARBA" id="ARBA00023163"/>
    </source>
</evidence>
<sequence>MSGGKKMYLSMIETEEEKGKFIQVYEIYQYFMWYVANEILQDKHLAEDAVQEAFLALTRHLNKIDNVSSSRTRNFVATIVKSKAIDMIRKNDKNTAKFEEEILGESKEDLLEDYIQKEQHEKLVNAIGKLEDLYRVVFEYKYLYELTDKEIAHFLKVTPKVVNVRLYRGKKKLMEILKKEEEQNASHQ</sequence>
<dbReference type="AlphaFoldDB" id="A0A371JDA1"/>
<evidence type="ECO:0000313" key="8">
    <source>
        <dbReference type="Proteomes" id="UP000216411"/>
    </source>
</evidence>
<evidence type="ECO:0000259" key="5">
    <source>
        <dbReference type="Pfam" id="PF04542"/>
    </source>
</evidence>
<keyword evidence="4" id="KW-0804">Transcription</keyword>
<dbReference type="PANTHER" id="PTHR43133:SF60">
    <property type="entry name" value="RNA POLYMERASE SIGMA FACTOR SIGV"/>
    <property type="match status" value="1"/>
</dbReference>
<gene>
    <name evidence="7" type="ORF">CG710_013085</name>
</gene>
<organism evidence="7 8">
    <name type="scientific">Lachnotalea glycerini</name>
    <dbReference type="NCBI Taxonomy" id="1763509"/>
    <lineage>
        <taxon>Bacteria</taxon>
        <taxon>Bacillati</taxon>
        <taxon>Bacillota</taxon>
        <taxon>Clostridia</taxon>
        <taxon>Lachnospirales</taxon>
        <taxon>Lachnospiraceae</taxon>
        <taxon>Lachnotalea</taxon>
    </lineage>
</organism>
<dbReference type="Pfam" id="PF04542">
    <property type="entry name" value="Sigma70_r2"/>
    <property type="match status" value="1"/>
</dbReference>
<dbReference type="PANTHER" id="PTHR43133">
    <property type="entry name" value="RNA POLYMERASE ECF-TYPE SIGMA FACTO"/>
    <property type="match status" value="1"/>
</dbReference>
<protein>
    <submittedName>
        <fullName evidence="7">Sigma-70 family RNA polymerase sigma factor</fullName>
    </submittedName>
</protein>
<comment type="caution">
    <text evidence="7">The sequence shown here is derived from an EMBL/GenBank/DDBJ whole genome shotgun (WGS) entry which is preliminary data.</text>
</comment>
<dbReference type="Gene3D" id="1.10.10.10">
    <property type="entry name" value="Winged helix-like DNA-binding domain superfamily/Winged helix DNA-binding domain"/>
    <property type="match status" value="1"/>
</dbReference>
<dbReference type="GO" id="GO:0003677">
    <property type="term" value="F:DNA binding"/>
    <property type="evidence" value="ECO:0007669"/>
    <property type="project" value="InterPro"/>
</dbReference>
<dbReference type="InterPro" id="IPR013324">
    <property type="entry name" value="RNA_pol_sigma_r3/r4-like"/>
</dbReference>
<dbReference type="InterPro" id="IPR014284">
    <property type="entry name" value="RNA_pol_sigma-70_dom"/>
</dbReference>
<dbReference type="InterPro" id="IPR013249">
    <property type="entry name" value="RNA_pol_sigma70_r4_t2"/>
</dbReference>
<evidence type="ECO:0000259" key="6">
    <source>
        <dbReference type="Pfam" id="PF08281"/>
    </source>
</evidence>
<feature type="domain" description="RNA polymerase sigma factor 70 region 4 type 2" evidence="6">
    <location>
        <begin position="121"/>
        <end position="173"/>
    </location>
</feature>
<dbReference type="Gene3D" id="1.10.1740.10">
    <property type="match status" value="1"/>
</dbReference>
<evidence type="ECO:0000256" key="3">
    <source>
        <dbReference type="ARBA" id="ARBA00023082"/>
    </source>
</evidence>
<dbReference type="InterPro" id="IPR039425">
    <property type="entry name" value="RNA_pol_sigma-70-like"/>
</dbReference>
<dbReference type="OrthoDB" id="2613570at2"/>
<dbReference type="Pfam" id="PF08281">
    <property type="entry name" value="Sigma70_r4_2"/>
    <property type="match status" value="1"/>
</dbReference>
<keyword evidence="2" id="KW-0805">Transcription regulation</keyword>
<accession>A0A371JDA1</accession>
<dbReference type="SUPFAM" id="SSF88946">
    <property type="entry name" value="Sigma2 domain of RNA polymerase sigma factors"/>
    <property type="match status" value="1"/>
</dbReference>
<dbReference type="InterPro" id="IPR013325">
    <property type="entry name" value="RNA_pol_sigma_r2"/>
</dbReference>
<reference evidence="7 8" key="1">
    <citation type="journal article" date="2017" name="Genome Announc.">
        <title>Draft Genome Sequence of a Sporulating and Motile Strain of Lachnotalea glycerini Isolated from Water in Quebec City, Canada.</title>
        <authorList>
            <person name="Maheux A.F."/>
            <person name="Boudreau D.K."/>
            <person name="Berube E."/>
            <person name="Boissinot M."/>
            <person name="Raymond F."/>
            <person name="Brodeur S."/>
            <person name="Corbeil J."/>
            <person name="Isabel S."/>
            <person name="Omar R.F."/>
            <person name="Bergeron M.G."/>
        </authorList>
    </citation>
    <scope>NUCLEOTIDE SEQUENCE [LARGE SCALE GENOMIC DNA]</scope>
    <source>
        <strain evidence="7 8">CCRI-19302</strain>
    </source>
</reference>
<evidence type="ECO:0000313" key="7">
    <source>
        <dbReference type="EMBL" id="RDY30739.1"/>
    </source>
</evidence>
<dbReference type="NCBIfam" id="TIGR02937">
    <property type="entry name" value="sigma70-ECF"/>
    <property type="match status" value="1"/>
</dbReference>
<name>A0A371JDA1_9FIRM</name>
<keyword evidence="8" id="KW-1185">Reference proteome</keyword>
<evidence type="ECO:0000256" key="1">
    <source>
        <dbReference type="ARBA" id="ARBA00010641"/>
    </source>
</evidence>
<evidence type="ECO:0000256" key="2">
    <source>
        <dbReference type="ARBA" id="ARBA00023015"/>
    </source>
</evidence>
<dbReference type="InterPro" id="IPR007627">
    <property type="entry name" value="RNA_pol_sigma70_r2"/>
</dbReference>
<dbReference type="InterPro" id="IPR036388">
    <property type="entry name" value="WH-like_DNA-bd_sf"/>
</dbReference>
<dbReference type="SUPFAM" id="SSF88659">
    <property type="entry name" value="Sigma3 and sigma4 domains of RNA polymerase sigma factors"/>
    <property type="match status" value="1"/>
</dbReference>
<proteinExistence type="inferred from homology"/>
<dbReference type="Proteomes" id="UP000216411">
    <property type="component" value="Unassembled WGS sequence"/>
</dbReference>
<dbReference type="EMBL" id="NOKA02000029">
    <property type="protein sequence ID" value="RDY30739.1"/>
    <property type="molecule type" value="Genomic_DNA"/>
</dbReference>
<dbReference type="GO" id="GO:0016987">
    <property type="term" value="F:sigma factor activity"/>
    <property type="evidence" value="ECO:0007669"/>
    <property type="project" value="UniProtKB-KW"/>
</dbReference>
<dbReference type="GO" id="GO:0006352">
    <property type="term" value="P:DNA-templated transcription initiation"/>
    <property type="evidence" value="ECO:0007669"/>
    <property type="project" value="InterPro"/>
</dbReference>
<feature type="domain" description="RNA polymerase sigma-70 region 2" evidence="5">
    <location>
        <begin position="25"/>
        <end position="93"/>
    </location>
</feature>
<keyword evidence="3" id="KW-0731">Sigma factor</keyword>